<evidence type="ECO:0000313" key="9">
    <source>
        <dbReference type="Proteomes" id="UP000051085"/>
    </source>
</evidence>
<dbReference type="GO" id="GO:0070181">
    <property type="term" value="F:small ribosomal subunit rRNA binding"/>
    <property type="evidence" value="ECO:0007669"/>
    <property type="project" value="TreeGrafter"/>
</dbReference>
<evidence type="ECO:0000256" key="4">
    <source>
        <dbReference type="ARBA" id="ARBA00022980"/>
    </source>
</evidence>
<dbReference type="GO" id="GO:0003735">
    <property type="term" value="F:structural constituent of ribosome"/>
    <property type="evidence" value="ECO:0007669"/>
    <property type="project" value="InterPro"/>
</dbReference>
<reference evidence="8 9" key="1">
    <citation type="journal article" date="2015" name="Genome Announc.">
        <title>Expanding the biotechnology potential of lactobacilli through comparative genomics of 213 strains and associated genera.</title>
        <authorList>
            <person name="Sun Z."/>
            <person name="Harris H.M."/>
            <person name="McCann A."/>
            <person name="Guo C."/>
            <person name="Argimon S."/>
            <person name="Zhang W."/>
            <person name="Yang X."/>
            <person name="Jeffery I.B."/>
            <person name="Cooney J.C."/>
            <person name="Kagawa T.F."/>
            <person name="Liu W."/>
            <person name="Song Y."/>
            <person name="Salvetti E."/>
            <person name="Wrobel A."/>
            <person name="Rasinkangas P."/>
            <person name="Parkhill J."/>
            <person name="Rea M.C."/>
            <person name="O'Sullivan O."/>
            <person name="Ritari J."/>
            <person name="Douillard F.P."/>
            <person name="Paul Ross R."/>
            <person name="Yang R."/>
            <person name="Briner A.E."/>
            <person name="Felis G.E."/>
            <person name="de Vos W.M."/>
            <person name="Barrangou R."/>
            <person name="Klaenhammer T.R."/>
            <person name="Caufield P.W."/>
            <person name="Cui Y."/>
            <person name="Zhang H."/>
            <person name="O'Toole P.W."/>
        </authorList>
    </citation>
    <scope>NUCLEOTIDE SEQUENCE [LARGE SCALE GENOMIC DNA]</scope>
    <source>
        <strain evidence="8 9">DSM 8475</strain>
    </source>
</reference>
<dbReference type="PANTHER" id="PTHR33398">
    <property type="entry name" value="30S RIBOSOMAL PROTEIN S20"/>
    <property type="match status" value="1"/>
</dbReference>
<comment type="function">
    <text evidence="7">Binds directly to 16S ribosomal RNA.</text>
</comment>
<proteinExistence type="inferred from homology"/>
<dbReference type="EMBL" id="AZGO01000065">
    <property type="protein sequence ID" value="KRM35263.1"/>
    <property type="molecule type" value="Genomic_DNA"/>
</dbReference>
<organism evidence="8 9">
    <name type="scientific">Limosilactobacillus pontis DSM 8475</name>
    <dbReference type="NCBI Taxonomy" id="1423794"/>
    <lineage>
        <taxon>Bacteria</taxon>
        <taxon>Bacillati</taxon>
        <taxon>Bacillota</taxon>
        <taxon>Bacilli</taxon>
        <taxon>Lactobacillales</taxon>
        <taxon>Lactobacillaceae</taxon>
        <taxon>Limosilactobacillus</taxon>
    </lineage>
</organism>
<evidence type="ECO:0000256" key="1">
    <source>
        <dbReference type="ARBA" id="ARBA00007634"/>
    </source>
</evidence>
<keyword evidence="3 7" id="KW-0694">RNA-binding</keyword>
<dbReference type="Pfam" id="PF01649">
    <property type="entry name" value="Ribosomal_S20p"/>
    <property type="match status" value="1"/>
</dbReference>
<evidence type="ECO:0000256" key="5">
    <source>
        <dbReference type="ARBA" id="ARBA00023274"/>
    </source>
</evidence>
<dbReference type="Proteomes" id="UP000051085">
    <property type="component" value="Unassembled WGS sequence"/>
</dbReference>
<comment type="caution">
    <text evidence="8">The sequence shown here is derived from an EMBL/GenBank/DDBJ whole genome shotgun (WGS) entry which is preliminary data.</text>
</comment>
<dbReference type="AlphaFoldDB" id="A0A922TGR4"/>
<evidence type="ECO:0000256" key="3">
    <source>
        <dbReference type="ARBA" id="ARBA00022884"/>
    </source>
</evidence>
<keyword evidence="2 7" id="KW-0699">rRNA-binding</keyword>
<evidence type="ECO:0000256" key="6">
    <source>
        <dbReference type="ARBA" id="ARBA00035136"/>
    </source>
</evidence>
<dbReference type="InterPro" id="IPR036510">
    <property type="entry name" value="Ribosomal_bS20_sf"/>
</dbReference>
<dbReference type="HAMAP" id="MF_00500">
    <property type="entry name" value="Ribosomal_bS20"/>
    <property type="match status" value="1"/>
</dbReference>
<accession>A0A922TGR4</accession>
<gene>
    <name evidence="7" type="primary">rpsT</name>
    <name evidence="8" type="ORF">FD34_GL000773</name>
</gene>
<dbReference type="GO" id="GO:0015935">
    <property type="term" value="C:small ribosomal subunit"/>
    <property type="evidence" value="ECO:0007669"/>
    <property type="project" value="TreeGrafter"/>
</dbReference>
<dbReference type="InterPro" id="IPR002583">
    <property type="entry name" value="Ribosomal_bS20"/>
</dbReference>
<evidence type="ECO:0000313" key="8">
    <source>
        <dbReference type="EMBL" id="KRM35263.1"/>
    </source>
</evidence>
<evidence type="ECO:0000256" key="7">
    <source>
        <dbReference type="HAMAP-Rule" id="MF_00500"/>
    </source>
</evidence>
<dbReference type="SUPFAM" id="SSF46992">
    <property type="entry name" value="Ribosomal protein S20"/>
    <property type="match status" value="1"/>
</dbReference>
<dbReference type="Gene3D" id="1.20.58.110">
    <property type="entry name" value="Ribosomal protein S20"/>
    <property type="match status" value="1"/>
</dbReference>
<dbReference type="GO" id="GO:0006412">
    <property type="term" value="P:translation"/>
    <property type="evidence" value="ECO:0007669"/>
    <property type="project" value="UniProtKB-UniRule"/>
</dbReference>
<dbReference type="GO" id="GO:0005829">
    <property type="term" value="C:cytosol"/>
    <property type="evidence" value="ECO:0007669"/>
    <property type="project" value="TreeGrafter"/>
</dbReference>
<dbReference type="PANTHER" id="PTHR33398:SF1">
    <property type="entry name" value="SMALL RIBOSOMAL SUBUNIT PROTEIN BS20C"/>
    <property type="match status" value="1"/>
</dbReference>
<protein>
    <recommendedName>
        <fullName evidence="6 7">Small ribosomal subunit protein bS20</fullName>
    </recommendedName>
</protein>
<comment type="similarity">
    <text evidence="1 7">Belongs to the bacterial ribosomal protein bS20 family.</text>
</comment>
<keyword evidence="4 7" id="KW-0689">Ribosomal protein</keyword>
<evidence type="ECO:0000256" key="2">
    <source>
        <dbReference type="ARBA" id="ARBA00022730"/>
    </source>
</evidence>
<name>A0A922TGR4_9LACO</name>
<keyword evidence="5 7" id="KW-0687">Ribonucleoprotein</keyword>
<dbReference type="NCBIfam" id="TIGR00029">
    <property type="entry name" value="S20"/>
    <property type="match status" value="1"/>
</dbReference>
<sequence>MAASLLYNKNVENSGQLNNRVTEVKLMPIIKSAIKRVKTSAKAEVKNASQLSHMRTAIKKFDKAKLAGEDDLEKLYKDAISAIDRAHSKGLIKANKAARDKSRLSARYNK</sequence>